<feature type="compositionally biased region" description="Basic and acidic residues" evidence="1">
    <location>
        <begin position="20"/>
        <end position="34"/>
    </location>
</feature>
<dbReference type="RefSeq" id="XP_059604763.1">
    <property type="nucleotide sequence ID" value="XM_059745061.1"/>
</dbReference>
<feature type="region of interest" description="Disordered" evidence="1">
    <location>
        <begin position="1"/>
        <end position="53"/>
    </location>
</feature>
<keyword evidence="2" id="KW-0812">Transmembrane</keyword>
<protein>
    <submittedName>
        <fullName evidence="3">Uncharacterized protein</fullName>
    </submittedName>
</protein>
<dbReference type="AlphaFoldDB" id="A0AAJ8BW36"/>
<organism evidence="3">
    <name type="scientific">Aspergillus niger</name>
    <dbReference type="NCBI Taxonomy" id="5061"/>
    <lineage>
        <taxon>Eukaryota</taxon>
        <taxon>Fungi</taxon>
        <taxon>Dikarya</taxon>
        <taxon>Ascomycota</taxon>
        <taxon>Pezizomycotina</taxon>
        <taxon>Eurotiomycetes</taxon>
        <taxon>Eurotiomycetidae</taxon>
        <taxon>Eurotiales</taxon>
        <taxon>Aspergillaceae</taxon>
        <taxon>Aspergillus</taxon>
        <taxon>Aspergillus subgen. Circumdati</taxon>
    </lineage>
</organism>
<dbReference type="GeneID" id="84593383"/>
<proteinExistence type="predicted"/>
<evidence type="ECO:0000256" key="2">
    <source>
        <dbReference type="SAM" id="Phobius"/>
    </source>
</evidence>
<accession>A0AAJ8BW36</accession>
<keyword evidence="2" id="KW-1133">Transmembrane helix</keyword>
<name>A0AAJ8BW36_ASPNG</name>
<gene>
    <name evidence="3" type="ORF">An16g03770</name>
</gene>
<sequence length="408" mass="45236">MGGNASNPAPDRTAGSQNRQTERQGERVRERERQASQPDGTRPETPGAGGLRPVRLFRTGTYVVPCLPTGRFYSLKGVSEQFVVTVRLAAKKGGGEKGKLLESTASGRIGEWNRRQCEAAIVHRSAGKREWNGGKGGKRNCRKSKASHRKGSDRRYLLRNGTLNFYCGWTALVGGPRTASTIGCGRRLPASYLLIPCKSMRLEKHTKHPRLQQERQWQCRQSVSQSVTLKRARLIGLLCQGGVPCHPPTLKRPIREADSLILNYKRNDTTGRQGDRTGQGQGHCTYIITSTLFSLPHIVIIIIIILIVRWLSKPHSMPTFRGCSNNGLVYVRSVPEKRHLTVIAIPTGLSDQTVTHRPPGGWGQYDQHMIGPEYFGACSLITFVPQNGGIHSSEFSTMEDYSADGDWQ</sequence>
<feature type="transmembrane region" description="Helical" evidence="2">
    <location>
        <begin position="286"/>
        <end position="311"/>
    </location>
</feature>
<reference evidence="3" key="2">
    <citation type="submission" date="2025-08" db="UniProtKB">
        <authorList>
            <consortium name="RefSeq"/>
        </authorList>
    </citation>
    <scope>IDENTIFICATION</scope>
</reference>
<feature type="region of interest" description="Disordered" evidence="1">
    <location>
        <begin position="128"/>
        <end position="148"/>
    </location>
</feature>
<keyword evidence="2" id="KW-0472">Membrane</keyword>
<feature type="compositionally biased region" description="Basic residues" evidence="1">
    <location>
        <begin position="136"/>
        <end position="148"/>
    </location>
</feature>
<feature type="non-terminal residue" evidence="3">
    <location>
        <position position="408"/>
    </location>
</feature>
<dbReference type="KEGG" id="ang:An16g03770"/>
<feature type="non-terminal residue" evidence="3">
    <location>
        <position position="1"/>
    </location>
</feature>
<evidence type="ECO:0000313" key="3">
    <source>
        <dbReference type="RefSeq" id="XP_059604763.1"/>
    </source>
</evidence>
<reference evidence="3" key="1">
    <citation type="submission" date="2025-02" db="EMBL/GenBank/DDBJ databases">
        <authorList>
            <consortium name="NCBI Genome Project"/>
        </authorList>
    </citation>
    <scope>NUCLEOTIDE SEQUENCE</scope>
</reference>
<evidence type="ECO:0000256" key="1">
    <source>
        <dbReference type="SAM" id="MobiDB-lite"/>
    </source>
</evidence>